<keyword evidence="3 6" id="KW-0812">Transmembrane</keyword>
<evidence type="ECO:0000256" key="4">
    <source>
        <dbReference type="ARBA" id="ARBA00022989"/>
    </source>
</evidence>
<dbReference type="GO" id="GO:0022857">
    <property type="term" value="F:transmembrane transporter activity"/>
    <property type="evidence" value="ECO:0007669"/>
    <property type="project" value="TreeGrafter"/>
</dbReference>
<sequence length="202" mass="22092">MALFEQTAAIAGMFSGYLQAGLYTGMNGVISIPIALYGFFALPDLPHNTRAFYLKNNDREYGMDRIRKMGRKPPSQLTVKGIKEIYTSCVVKTNILPTIGNAIQIVSAFAVGWLSDATGNRVLTVVFVQALVFVSNVLLAVWNVPKAALLAAFYLSYTGGAAQPVVISYGHEITQWNANLRQLLVATGNIFTYTFSAWMPVL</sequence>
<dbReference type="PANTHER" id="PTHR43791">
    <property type="entry name" value="PERMEASE-RELATED"/>
    <property type="match status" value="1"/>
</dbReference>
<dbReference type="PANTHER" id="PTHR43791:SF43">
    <property type="entry name" value="MAJOR FACILITATOR SUPERFAMILY (MFS) PROFILE DOMAIN-CONTAINING PROTEIN"/>
    <property type="match status" value="1"/>
</dbReference>
<dbReference type="GO" id="GO:0016020">
    <property type="term" value="C:membrane"/>
    <property type="evidence" value="ECO:0007669"/>
    <property type="project" value="UniProtKB-SubCell"/>
</dbReference>
<comment type="subcellular location">
    <subcellularLocation>
        <location evidence="1">Membrane</location>
        <topology evidence="1">Multi-pass membrane protein</topology>
    </subcellularLocation>
</comment>
<feature type="transmembrane region" description="Helical" evidence="6">
    <location>
        <begin position="148"/>
        <end position="171"/>
    </location>
</feature>
<keyword evidence="8" id="KW-1185">Reference proteome</keyword>
<feature type="transmembrane region" description="Helical" evidence="6">
    <location>
        <begin position="122"/>
        <end position="142"/>
    </location>
</feature>
<dbReference type="EMBL" id="QAPF01000252">
    <property type="protein sequence ID" value="TEA12451.1"/>
    <property type="molecule type" value="Genomic_DNA"/>
</dbReference>
<dbReference type="SUPFAM" id="SSF103473">
    <property type="entry name" value="MFS general substrate transporter"/>
    <property type="match status" value="1"/>
</dbReference>
<organism evidence="7 8">
    <name type="scientific">Colletotrichum sidae</name>
    <dbReference type="NCBI Taxonomy" id="1347389"/>
    <lineage>
        <taxon>Eukaryota</taxon>
        <taxon>Fungi</taxon>
        <taxon>Dikarya</taxon>
        <taxon>Ascomycota</taxon>
        <taxon>Pezizomycotina</taxon>
        <taxon>Sordariomycetes</taxon>
        <taxon>Hypocreomycetidae</taxon>
        <taxon>Glomerellales</taxon>
        <taxon>Glomerellaceae</taxon>
        <taxon>Colletotrichum</taxon>
        <taxon>Colletotrichum orbiculare species complex</taxon>
    </lineage>
</organism>
<keyword evidence="4 6" id="KW-1133">Transmembrane helix</keyword>
<evidence type="ECO:0000256" key="5">
    <source>
        <dbReference type="ARBA" id="ARBA00023136"/>
    </source>
</evidence>
<keyword evidence="2" id="KW-0813">Transport</keyword>
<reference evidence="7 8" key="1">
    <citation type="submission" date="2018-11" db="EMBL/GenBank/DDBJ databases">
        <title>Genome sequence and assembly of Colletotrichum sidae.</title>
        <authorList>
            <person name="Gan P."/>
            <person name="Shirasu K."/>
        </authorList>
    </citation>
    <scope>NUCLEOTIDE SEQUENCE [LARGE SCALE GENOMIC DNA]</scope>
    <source>
        <strain evidence="7 8">CBS 518.97</strain>
    </source>
</reference>
<accession>A0A4R8T5J9</accession>
<evidence type="ECO:0000256" key="1">
    <source>
        <dbReference type="ARBA" id="ARBA00004141"/>
    </source>
</evidence>
<protein>
    <submittedName>
        <fullName evidence="7">Pantothenate transporter liz1</fullName>
    </submittedName>
</protein>
<name>A0A4R8T5J9_9PEZI</name>
<dbReference type="AlphaFoldDB" id="A0A4R8T5J9"/>
<dbReference type="InterPro" id="IPR036259">
    <property type="entry name" value="MFS_trans_sf"/>
</dbReference>
<feature type="transmembrane region" description="Helical" evidence="6">
    <location>
        <begin position="183"/>
        <end position="201"/>
    </location>
</feature>
<feature type="transmembrane region" description="Helical" evidence="6">
    <location>
        <begin position="20"/>
        <end position="42"/>
    </location>
</feature>
<comment type="caution">
    <text evidence="7">The sequence shown here is derived from an EMBL/GenBank/DDBJ whole genome shotgun (WGS) entry which is preliminary data.</text>
</comment>
<gene>
    <name evidence="7" type="ORF">C8034_v003781</name>
</gene>
<evidence type="ECO:0000256" key="3">
    <source>
        <dbReference type="ARBA" id="ARBA00022692"/>
    </source>
</evidence>
<keyword evidence="5 6" id="KW-0472">Membrane</keyword>
<dbReference type="Proteomes" id="UP000295604">
    <property type="component" value="Unassembled WGS sequence"/>
</dbReference>
<evidence type="ECO:0000256" key="2">
    <source>
        <dbReference type="ARBA" id="ARBA00022448"/>
    </source>
</evidence>
<evidence type="ECO:0000256" key="6">
    <source>
        <dbReference type="SAM" id="Phobius"/>
    </source>
</evidence>
<proteinExistence type="predicted"/>
<evidence type="ECO:0000313" key="8">
    <source>
        <dbReference type="Proteomes" id="UP000295604"/>
    </source>
</evidence>
<evidence type="ECO:0000313" key="7">
    <source>
        <dbReference type="EMBL" id="TEA12451.1"/>
    </source>
</evidence>